<dbReference type="PATRIC" id="fig|1461581.3.peg.1300"/>
<gene>
    <name evidence="2" type="ORF">BN1049_01322</name>
</gene>
<feature type="chain" id="PRO_5007377877" description="Integrative conjugative element protein, RAQPRD family" evidence="1">
    <location>
        <begin position="24"/>
        <end position="113"/>
    </location>
</feature>
<accession>A0A078MCV0</accession>
<protein>
    <recommendedName>
        <fullName evidence="3">Integrative conjugative element protein, RAQPRD family</fullName>
    </recommendedName>
</protein>
<dbReference type="OrthoDB" id="8910666at2"/>
<dbReference type="EMBL" id="LK391969">
    <property type="protein sequence ID" value="CEF26393.1"/>
    <property type="molecule type" value="Genomic_DNA"/>
</dbReference>
<dbReference type="AlphaFoldDB" id="A0A078MCV0"/>
<evidence type="ECO:0000313" key="2">
    <source>
        <dbReference type="EMBL" id="CEA04039.1"/>
    </source>
</evidence>
<reference evidence="2" key="1">
    <citation type="submission" date="2014-07" db="EMBL/GenBank/DDBJ databases">
        <authorList>
            <person name="Urmite Genomes Urmite Genomes"/>
        </authorList>
    </citation>
    <scope>NUCLEOTIDE SEQUENCE</scope>
    <source>
        <strain evidence="2">12M76_air</strain>
    </source>
</reference>
<keyword evidence="1" id="KW-0732">Signal</keyword>
<evidence type="ECO:0000256" key="1">
    <source>
        <dbReference type="SAM" id="SignalP"/>
    </source>
</evidence>
<dbReference type="EMBL" id="LM997413">
    <property type="protein sequence ID" value="CEA04039.1"/>
    <property type="molecule type" value="Genomic_DNA"/>
</dbReference>
<organism evidence="2">
    <name type="scientific">Pseudomonas saudimassiliensis</name>
    <dbReference type="NCBI Taxonomy" id="1461581"/>
    <lineage>
        <taxon>Bacteria</taxon>
        <taxon>Pseudomonadati</taxon>
        <taxon>Pseudomonadota</taxon>
        <taxon>Gammaproteobacteria</taxon>
        <taxon>Pseudomonadales</taxon>
        <taxon>Pseudomonadaceae</taxon>
        <taxon>Pseudomonas</taxon>
    </lineage>
</organism>
<name>A0A078MCV0_9PSED</name>
<feature type="signal peptide" evidence="1">
    <location>
        <begin position="1"/>
        <end position="23"/>
    </location>
</feature>
<evidence type="ECO:0008006" key="3">
    <source>
        <dbReference type="Google" id="ProtNLM"/>
    </source>
</evidence>
<dbReference type="Pfam" id="PF09686">
    <property type="entry name" value="Plasmid_RAQPRD"/>
    <property type="match status" value="1"/>
</dbReference>
<dbReference type="InterPro" id="IPR019110">
    <property type="entry name" value="Uncharacterised_RAQPRD"/>
</dbReference>
<dbReference type="RefSeq" id="WP_044498949.1">
    <property type="nucleotide sequence ID" value="NZ_LK391969.1"/>
</dbReference>
<sequence>MSLIKPLFLLLAAPLAMASPAWASEPYDEIQRRDLALIQLQLEQVVTVLERLEARQAVQAGGVDVYLDVPRARDDVRAIQHGLNDYLSPKRMPPRHLGAIEGDVVGSYLERRR</sequence>
<proteinExistence type="predicted"/>